<sequence length="56" mass="6740">MIKPDMGYRQKYWIAFLLVIALIWLVVYHFGFYLDRDDLEHVSQLIDQGVKLLEII</sequence>
<keyword evidence="3" id="KW-1185">Reference proteome</keyword>
<feature type="transmembrane region" description="Helical" evidence="1">
    <location>
        <begin position="12"/>
        <end position="34"/>
    </location>
</feature>
<dbReference type="EMBL" id="AP009389">
    <property type="protein sequence ID" value="BAF60333.1"/>
    <property type="molecule type" value="Genomic_DNA"/>
</dbReference>
<gene>
    <name evidence="2" type="ordered locus">PTH_2152</name>
</gene>
<protein>
    <submittedName>
        <fullName evidence="2">Uncharacterized protein</fullName>
    </submittedName>
</protein>
<reference evidence="3" key="1">
    <citation type="journal article" date="2008" name="Genome Res.">
        <title>The genome of Pelotomaculum thermopropionicum reveals niche-associated evolution in anaerobic microbiota.</title>
        <authorList>
            <person name="Kosaka T."/>
            <person name="Kato S."/>
            <person name="Shimoyama T."/>
            <person name="Ishii S."/>
            <person name="Abe T."/>
            <person name="Watanabe K."/>
        </authorList>
    </citation>
    <scope>NUCLEOTIDE SEQUENCE [LARGE SCALE GENOMIC DNA]</scope>
    <source>
        <strain evidence="3">DSM 13744 / JCM 10971 / SI</strain>
    </source>
</reference>
<evidence type="ECO:0000313" key="3">
    <source>
        <dbReference type="Proteomes" id="UP000006556"/>
    </source>
</evidence>
<proteinExistence type="predicted"/>
<evidence type="ECO:0000256" key="1">
    <source>
        <dbReference type="SAM" id="Phobius"/>
    </source>
</evidence>
<accession>A5D0A8</accession>
<dbReference type="HOGENOM" id="CLU_3010239_0_0_9"/>
<keyword evidence="1" id="KW-1133">Transmembrane helix</keyword>
<name>A5D0A8_PELTS</name>
<dbReference type="AlphaFoldDB" id="A5D0A8"/>
<dbReference type="STRING" id="370438.PTH_2152"/>
<evidence type="ECO:0000313" key="2">
    <source>
        <dbReference type="EMBL" id="BAF60333.1"/>
    </source>
</evidence>
<keyword evidence="1" id="KW-0812">Transmembrane</keyword>
<dbReference type="KEGG" id="pth:PTH_2152"/>
<keyword evidence="1" id="KW-0472">Membrane</keyword>
<dbReference type="Proteomes" id="UP000006556">
    <property type="component" value="Chromosome"/>
</dbReference>
<organism evidence="2 3">
    <name type="scientific">Pelotomaculum thermopropionicum (strain DSM 13744 / JCM 10971 / SI)</name>
    <dbReference type="NCBI Taxonomy" id="370438"/>
    <lineage>
        <taxon>Bacteria</taxon>
        <taxon>Bacillati</taxon>
        <taxon>Bacillota</taxon>
        <taxon>Clostridia</taxon>
        <taxon>Eubacteriales</taxon>
        <taxon>Desulfotomaculaceae</taxon>
        <taxon>Pelotomaculum</taxon>
    </lineage>
</organism>